<evidence type="ECO:0000256" key="1">
    <source>
        <dbReference type="ARBA" id="ARBA00023013"/>
    </source>
</evidence>
<dbReference type="OrthoDB" id="1933617at2759"/>
<dbReference type="PANTHER" id="PTHR33142">
    <property type="entry name" value="CYCLIN-DEPENDENT PROTEIN KINASE INHIBITOR SMR13"/>
    <property type="match status" value="1"/>
</dbReference>
<keyword evidence="2" id="KW-0131">Cell cycle</keyword>
<dbReference type="GeneID" id="111013692"/>
<keyword evidence="1 5" id="KW-0649">Protein kinase inhibitor</keyword>
<reference evidence="5" key="1">
    <citation type="submission" date="2025-08" db="UniProtKB">
        <authorList>
            <consortium name="RefSeq"/>
        </authorList>
    </citation>
    <scope>IDENTIFICATION</scope>
    <source>
        <strain evidence="5">OHB3-1</strain>
    </source>
</reference>
<dbReference type="GO" id="GO:0004860">
    <property type="term" value="F:protein kinase inhibitor activity"/>
    <property type="evidence" value="ECO:0007669"/>
    <property type="project" value="UniProtKB-KW"/>
</dbReference>
<proteinExistence type="predicted"/>
<feature type="region of interest" description="Disordered" evidence="3">
    <location>
        <begin position="47"/>
        <end position="100"/>
    </location>
</feature>
<keyword evidence="4" id="KW-1185">Reference proteome</keyword>
<accession>A0A6J1CQ22</accession>
<evidence type="ECO:0000256" key="2">
    <source>
        <dbReference type="ARBA" id="ARBA00023306"/>
    </source>
</evidence>
<dbReference type="KEGG" id="mcha:111013692"/>
<evidence type="ECO:0000256" key="3">
    <source>
        <dbReference type="SAM" id="MobiDB-lite"/>
    </source>
</evidence>
<dbReference type="PANTHER" id="PTHR33142:SF8">
    <property type="entry name" value="CYCLIN-DEPENDENT PROTEIN KINASE INHIBITOR SMR9"/>
    <property type="match status" value="1"/>
</dbReference>
<protein>
    <submittedName>
        <fullName evidence="5">Cyclin-dependent protein kinase inhibitor SMR2-like</fullName>
    </submittedName>
</protein>
<gene>
    <name evidence="5" type="primary">LOC111013692</name>
</gene>
<organism evidence="4 5">
    <name type="scientific">Momordica charantia</name>
    <name type="common">Bitter gourd</name>
    <name type="synonym">Balsam pear</name>
    <dbReference type="NCBI Taxonomy" id="3673"/>
    <lineage>
        <taxon>Eukaryota</taxon>
        <taxon>Viridiplantae</taxon>
        <taxon>Streptophyta</taxon>
        <taxon>Embryophyta</taxon>
        <taxon>Tracheophyta</taxon>
        <taxon>Spermatophyta</taxon>
        <taxon>Magnoliopsida</taxon>
        <taxon>eudicotyledons</taxon>
        <taxon>Gunneridae</taxon>
        <taxon>Pentapetalae</taxon>
        <taxon>rosids</taxon>
        <taxon>fabids</taxon>
        <taxon>Cucurbitales</taxon>
        <taxon>Cucurbitaceae</taxon>
        <taxon>Momordiceae</taxon>
        <taxon>Momordica</taxon>
    </lineage>
</organism>
<dbReference type="RefSeq" id="XP_022143885.1">
    <property type="nucleotide sequence ID" value="XM_022288193.1"/>
</dbReference>
<dbReference type="AlphaFoldDB" id="A0A6J1CQ22"/>
<sequence>MASHFQEISLSPSPQISLPSISPESFLLNLEDANNQIDFLFALNTNQQQARRDDSISADDDGFRTPTSSDHKIPVIKQCPPAPRRPKPISCRSRRSSPRLASGVRRGFRVYISDEIVESIFSSSFAHQKMKKARRDDHEDE</sequence>
<feature type="compositionally biased region" description="Basic residues" evidence="3">
    <location>
        <begin position="84"/>
        <end position="97"/>
    </location>
</feature>
<dbReference type="GO" id="GO:0032875">
    <property type="term" value="P:regulation of DNA endoreduplication"/>
    <property type="evidence" value="ECO:0007669"/>
    <property type="project" value="InterPro"/>
</dbReference>
<evidence type="ECO:0000313" key="4">
    <source>
        <dbReference type="Proteomes" id="UP000504603"/>
    </source>
</evidence>
<evidence type="ECO:0000313" key="5">
    <source>
        <dbReference type="RefSeq" id="XP_022143885.1"/>
    </source>
</evidence>
<dbReference type="InterPro" id="IPR040389">
    <property type="entry name" value="SMR"/>
</dbReference>
<dbReference type="GO" id="GO:0005634">
    <property type="term" value="C:nucleus"/>
    <property type="evidence" value="ECO:0007669"/>
    <property type="project" value="TreeGrafter"/>
</dbReference>
<name>A0A6J1CQ22_MOMCH</name>
<dbReference type="Proteomes" id="UP000504603">
    <property type="component" value="Unplaced"/>
</dbReference>